<dbReference type="CDD" id="cd01335">
    <property type="entry name" value="Radical_SAM"/>
    <property type="match status" value="1"/>
</dbReference>
<sequence>MQYQKYNIILISDSLKPKVVSMVWRTIGLIGKLVCLPVLERRTSMIDLHGRNINKLRISLTEVCNMACTYCVTSLSDHKRVPDELKAEQMLSLVRMLKEHAGIEKVRLTGGEPLLYPNLIPIVSGIREMGINSIGMTTNGQLLARKAEALVDAGLKNVNLSLDSLDPENFKRMGRVGKLHKTLEGIEACLKYGLSVKVNMVVIKGENDDEIVKMLEYGVAHGVEVRYLELMGMGPLHNNDDYKLVSMEEMLERISAKYDLQPVSAETDSTSLRYWVPGGYFGIIPNNSAPFCSTCSRLRLTSNGQLIGCLSNPKPISVRHLLEQADPADALQKLVKRSVSYKQDVVFTGSSLVMSRVGG</sequence>
<dbReference type="PANTHER" id="PTHR22960">
    <property type="entry name" value="MOLYBDOPTERIN COFACTOR SYNTHESIS PROTEIN A"/>
    <property type="match status" value="1"/>
</dbReference>
<dbReference type="InterPro" id="IPR006638">
    <property type="entry name" value="Elp3/MiaA/NifB-like_rSAM"/>
</dbReference>
<keyword evidence="6" id="KW-0411">Iron-sulfur</keyword>
<dbReference type="NCBIfam" id="TIGR02666">
    <property type="entry name" value="moaA"/>
    <property type="match status" value="1"/>
</dbReference>
<dbReference type="PANTHER" id="PTHR22960:SF0">
    <property type="entry name" value="MOLYBDENUM COFACTOR BIOSYNTHESIS PROTEIN 1"/>
    <property type="match status" value="1"/>
</dbReference>
<accession>A0A381QVM4</accession>
<reference evidence="11" key="1">
    <citation type="submission" date="2018-05" db="EMBL/GenBank/DDBJ databases">
        <authorList>
            <person name="Lanie J.A."/>
            <person name="Ng W.-L."/>
            <person name="Kazmierczak K.M."/>
            <person name="Andrzejewski T.M."/>
            <person name="Davidsen T.M."/>
            <person name="Wayne K.J."/>
            <person name="Tettelin H."/>
            <person name="Glass J.I."/>
            <person name="Rusch D."/>
            <person name="Podicherti R."/>
            <person name="Tsui H.-C.T."/>
            <person name="Winkler M.E."/>
        </authorList>
    </citation>
    <scope>NUCLEOTIDE SEQUENCE</scope>
</reference>
<dbReference type="SFLD" id="SFLDG01067">
    <property type="entry name" value="SPASM/twitch_domain_containing"/>
    <property type="match status" value="1"/>
</dbReference>
<dbReference type="InterPro" id="IPR058240">
    <property type="entry name" value="rSAM_sf"/>
</dbReference>
<name>A0A381QVM4_9ZZZZ</name>
<dbReference type="InterPro" id="IPR013483">
    <property type="entry name" value="MoaA"/>
</dbReference>
<dbReference type="GO" id="GO:0051539">
    <property type="term" value="F:4 iron, 4 sulfur cluster binding"/>
    <property type="evidence" value="ECO:0007669"/>
    <property type="project" value="UniProtKB-KW"/>
</dbReference>
<dbReference type="GO" id="GO:0005525">
    <property type="term" value="F:GTP binding"/>
    <property type="evidence" value="ECO:0007669"/>
    <property type="project" value="UniProtKB-KW"/>
</dbReference>
<dbReference type="SFLD" id="SFLDS00029">
    <property type="entry name" value="Radical_SAM"/>
    <property type="match status" value="1"/>
</dbReference>
<dbReference type="Pfam" id="PF04055">
    <property type="entry name" value="Radical_SAM"/>
    <property type="match status" value="1"/>
</dbReference>
<keyword evidence="2" id="KW-0949">S-adenosyl-L-methionine</keyword>
<evidence type="ECO:0000256" key="2">
    <source>
        <dbReference type="ARBA" id="ARBA00022691"/>
    </source>
</evidence>
<dbReference type="Gene3D" id="3.20.20.70">
    <property type="entry name" value="Aldolase class I"/>
    <property type="match status" value="1"/>
</dbReference>
<evidence type="ECO:0000256" key="5">
    <source>
        <dbReference type="ARBA" id="ARBA00023004"/>
    </source>
</evidence>
<keyword evidence="3" id="KW-0479">Metal-binding</keyword>
<dbReference type="SUPFAM" id="SSF102114">
    <property type="entry name" value="Radical SAM enzymes"/>
    <property type="match status" value="1"/>
</dbReference>
<dbReference type="InterPro" id="IPR040064">
    <property type="entry name" value="MoaA-like"/>
</dbReference>
<dbReference type="GO" id="GO:0061799">
    <property type="term" value="F:cyclic pyranopterin monophosphate synthase activity"/>
    <property type="evidence" value="ECO:0007669"/>
    <property type="project" value="TreeGrafter"/>
</dbReference>
<dbReference type="GO" id="GO:0006777">
    <property type="term" value="P:Mo-molybdopterin cofactor biosynthetic process"/>
    <property type="evidence" value="ECO:0007669"/>
    <property type="project" value="UniProtKB-KW"/>
</dbReference>
<evidence type="ECO:0000256" key="9">
    <source>
        <dbReference type="ARBA" id="ARBA00023239"/>
    </source>
</evidence>
<dbReference type="SFLD" id="SFLDG01383">
    <property type="entry name" value="cyclic_pyranopterin_phosphate"/>
    <property type="match status" value="1"/>
</dbReference>
<dbReference type="InterPro" id="IPR007197">
    <property type="entry name" value="rSAM"/>
</dbReference>
<organism evidence="11">
    <name type="scientific">marine metagenome</name>
    <dbReference type="NCBI Taxonomy" id="408172"/>
    <lineage>
        <taxon>unclassified sequences</taxon>
        <taxon>metagenomes</taxon>
        <taxon>ecological metagenomes</taxon>
    </lineage>
</organism>
<keyword evidence="5" id="KW-0408">Iron</keyword>
<dbReference type="InterPro" id="IPR013785">
    <property type="entry name" value="Aldolase_TIM"/>
</dbReference>
<keyword evidence="7" id="KW-0342">GTP-binding</keyword>
<keyword evidence="9" id="KW-0456">Lyase</keyword>
<evidence type="ECO:0000256" key="4">
    <source>
        <dbReference type="ARBA" id="ARBA00022741"/>
    </source>
</evidence>
<dbReference type="InterPro" id="IPR010505">
    <property type="entry name" value="MoaA_twitch"/>
</dbReference>
<dbReference type="GO" id="GO:0061798">
    <property type="term" value="F:GTP 3',8'-cyclase activity"/>
    <property type="evidence" value="ECO:0007669"/>
    <property type="project" value="TreeGrafter"/>
</dbReference>
<dbReference type="SFLD" id="SFLDG01386">
    <property type="entry name" value="main_SPASM_domain-containing"/>
    <property type="match status" value="1"/>
</dbReference>
<dbReference type="EMBL" id="UINC01001516">
    <property type="protein sequence ID" value="SUZ82629.1"/>
    <property type="molecule type" value="Genomic_DNA"/>
</dbReference>
<evidence type="ECO:0000256" key="7">
    <source>
        <dbReference type="ARBA" id="ARBA00023134"/>
    </source>
</evidence>
<keyword evidence="4" id="KW-0547">Nucleotide-binding</keyword>
<dbReference type="PROSITE" id="PS51918">
    <property type="entry name" value="RADICAL_SAM"/>
    <property type="match status" value="1"/>
</dbReference>
<gene>
    <name evidence="11" type="ORF">METZ01_LOCUS35483</name>
</gene>
<evidence type="ECO:0000313" key="11">
    <source>
        <dbReference type="EMBL" id="SUZ82629.1"/>
    </source>
</evidence>
<evidence type="ECO:0000256" key="3">
    <source>
        <dbReference type="ARBA" id="ARBA00022723"/>
    </source>
</evidence>
<feature type="domain" description="Radical SAM core" evidence="10">
    <location>
        <begin position="48"/>
        <end position="261"/>
    </location>
</feature>
<evidence type="ECO:0000256" key="8">
    <source>
        <dbReference type="ARBA" id="ARBA00023150"/>
    </source>
</evidence>
<proteinExistence type="predicted"/>
<dbReference type="SMART" id="SM00729">
    <property type="entry name" value="Elp3"/>
    <property type="match status" value="1"/>
</dbReference>
<evidence type="ECO:0000256" key="1">
    <source>
        <dbReference type="ARBA" id="ARBA00022485"/>
    </source>
</evidence>
<evidence type="ECO:0000259" key="10">
    <source>
        <dbReference type="PROSITE" id="PS51918"/>
    </source>
</evidence>
<dbReference type="AlphaFoldDB" id="A0A381QVM4"/>
<protein>
    <recommendedName>
        <fullName evidence="10">Radical SAM core domain-containing protein</fullName>
    </recommendedName>
</protein>
<keyword evidence="1" id="KW-0004">4Fe-4S</keyword>
<evidence type="ECO:0000256" key="6">
    <source>
        <dbReference type="ARBA" id="ARBA00023014"/>
    </source>
</evidence>
<dbReference type="Pfam" id="PF06463">
    <property type="entry name" value="Mob_synth_C"/>
    <property type="match status" value="1"/>
</dbReference>
<keyword evidence="8" id="KW-0501">Molybdenum cofactor biosynthesis</keyword>
<dbReference type="GO" id="GO:0046872">
    <property type="term" value="F:metal ion binding"/>
    <property type="evidence" value="ECO:0007669"/>
    <property type="project" value="UniProtKB-KW"/>
</dbReference>
<dbReference type="InterPro" id="IPR050105">
    <property type="entry name" value="MoCo_biosynth_MoaA/MoaC"/>
</dbReference>